<proteinExistence type="predicted"/>
<dbReference type="AlphaFoldDB" id="A0A1H9R919"/>
<dbReference type="OrthoDB" id="213326at2157"/>
<evidence type="ECO:0000256" key="6">
    <source>
        <dbReference type="ARBA" id="ARBA00023136"/>
    </source>
</evidence>
<feature type="transmembrane region" description="Helical" evidence="7">
    <location>
        <begin position="332"/>
        <end position="352"/>
    </location>
</feature>
<feature type="transmembrane region" description="Helical" evidence="7">
    <location>
        <begin position="137"/>
        <end position="161"/>
    </location>
</feature>
<evidence type="ECO:0000256" key="2">
    <source>
        <dbReference type="ARBA" id="ARBA00022448"/>
    </source>
</evidence>
<keyword evidence="6 7" id="KW-0472">Membrane</keyword>
<feature type="transmembrane region" description="Helical" evidence="7">
    <location>
        <begin position="267"/>
        <end position="287"/>
    </location>
</feature>
<keyword evidence="5 7" id="KW-1133">Transmembrane helix</keyword>
<dbReference type="Proteomes" id="UP000199114">
    <property type="component" value="Unassembled WGS sequence"/>
</dbReference>
<dbReference type="PANTHER" id="PTHR30003:SF0">
    <property type="entry name" value="GLYCOLATE PERMEASE GLCA-RELATED"/>
    <property type="match status" value="1"/>
</dbReference>
<sequence length="593" mass="62626">MTELIEVVLAAVPLIVVSVLLVGFLWPATRAMPIAWLSALAVAAFGWGMPVRWLVAATIEGTVIAVQILFIVFGALVLLYTMLRAGAFDVLNAGFAMISEDRRVQIVLIAFFLSTFIEGAAGFGAPAAVVAPLLLGLGFPALAAVVAALIGHIIAVTYGAVGTPIIVGIREPMASVSGIESAIESGGLTPSEFAVNVAAWAATYHALVGFVMPLFVVGMIVYFFGDPEDRSIGPALAVWPLCLFAGLAFVVPYWLSAWYISAEFPSLVGSMVGAAITIAALRAGYFLPDEKWTFPDQDEWPDHWTGSIQPTDARSVLAGTHDISLARAWSPYVLLVVLLMFTRVFDPFPALLRGEQVSLFGRQVSLVVGTIATEVGEFTVGLFLFEWANVLGTGLGTGVNFIYVPGTWLLVSAIAAVSLFDMNRRQVAEAWGGATSKLISPLIALVFVLAMAQVMLQSGSHAEGTESMIVVLGTATANVVGPAYPMVAAFIGALGAALVGSNTVSNITFGPFQFVAAERLGLSRELIVGAQAVGGAIGNLVAIHNVVAALATVDLIGEEGRVIRLNLIPLLYYTVFVGLWALLFTYVLFPDVF</sequence>
<dbReference type="InterPro" id="IPR003804">
    <property type="entry name" value="Lactate_perm"/>
</dbReference>
<evidence type="ECO:0000256" key="7">
    <source>
        <dbReference type="SAM" id="Phobius"/>
    </source>
</evidence>
<feature type="transmembrane region" description="Helical" evidence="7">
    <location>
        <begin position="438"/>
        <end position="456"/>
    </location>
</feature>
<feature type="transmembrane region" description="Helical" evidence="7">
    <location>
        <begin position="397"/>
        <end position="417"/>
    </location>
</feature>
<reference evidence="9" key="1">
    <citation type="submission" date="2016-10" db="EMBL/GenBank/DDBJ databases">
        <authorList>
            <person name="Varghese N."/>
            <person name="Submissions S."/>
        </authorList>
    </citation>
    <scope>NUCLEOTIDE SEQUENCE [LARGE SCALE GENOMIC DNA]</scope>
    <source>
        <strain evidence="9">DSM 25055</strain>
    </source>
</reference>
<name>A0A1H9R919_9EURY</name>
<feature type="transmembrane region" description="Helical" evidence="7">
    <location>
        <begin position="236"/>
        <end position="255"/>
    </location>
</feature>
<dbReference type="GO" id="GO:0015295">
    <property type="term" value="F:solute:proton symporter activity"/>
    <property type="evidence" value="ECO:0007669"/>
    <property type="project" value="TreeGrafter"/>
</dbReference>
<gene>
    <name evidence="8" type="ORF">SAMN04489841_4319</name>
</gene>
<evidence type="ECO:0000256" key="3">
    <source>
        <dbReference type="ARBA" id="ARBA00022475"/>
    </source>
</evidence>
<feature type="transmembrane region" description="Helical" evidence="7">
    <location>
        <begin position="34"/>
        <end position="55"/>
    </location>
</feature>
<protein>
    <submittedName>
        <fullName evidence="8">Lactate permease</fullName>
    </submittedName>
</protein>
<evidence type="ECO:0000313" key="9">
    <source>
        <dbReference type="Proteomes" id="UP000199114"/>
    </source>
</evidence>
<dbReference type="GO" id="GO:0005886">
    <property type="term" value="C:plasma membrane"/>
    <property type="evidence" value="ECO:0007669"/>
    <property type="project" value="UniProtKB-SubCell"/>
</dbReference>
<feature type="transmembrane region" description="Helical" evidence="7">
    <location>
        <begin position="570"/>
        <end position="589"/>
    </location>
</feature>
<feature type="transmembrane region" description="Helical" evidence="7">
    <location>
        <begin position="6"/>
        <end position="27"/>
    </location>
</feature>
<feature type="transmembrane region" description="Helical" evidence="7">
    <location>
        <begin position="61"/>
        <end position="83"/>
    </location>
</feature>
<keyword evidence="3" id="KW-1003">Cell membrane</keyword>
<evidence type="ECO:0000256" key="4">
    <source>
        <dbReference type="ARBA" id="ARBA00022692"/>
    </source>
</evidence>
<comment type="subcellular location">
    <subcellularLocation>
        <location evidence="1">Cell membrane</location>
        <topology evidence="1">Multi-pass membrane protein</topology>
    </subcellularLocation>
</comment>
<dbReference type="RefSeq" id="WP_090621615.1">
    <property type="nucleotide sequence ID" value="NZ_FOFD01000007.1"/>
</dbReference>
<organism evidence="8 9">
    <name type="scientific">Natrinema salaciae</name>
    <dbReference type="NCBI Taxonomy" id="1186196"/>
    <lineage>
        <taxon>Archaea</taxon>
        <taxon>Methanobacteriati</taxon>
        <taxon>Methanobacteriota</taxon>
        <taxon>Stenosarchaea group</taxon>
        <taxon>Halobacteria</taxon>
        <taxon>Halobacteriales</taxon>
        <taxon>Natrialbaceae</taxon>
        <taxon>Natrinema</taxon>
    </lineage>
</organism>
<evidence type="ECO:0000256" key="5">
    <source>
        <dbReference type="ARBA" id="ARBA00022989"/>
    </source>
</evidence>
<dbReference type="STRING" id="1186196.SAMN04489841_4319"/>
<keyword evidence="2" id="KW-0813">Transport</keyword>
<dbReference type="GO" id="GO:0015129">
    <property type="term" value="F:lactate transmembrane transporter activity"/>
    <property type="evidence" value="ECO:0007669"/>
    <property type="project" value="InterPro"/>
</dbReference>
<feature type="transmembrane region" description="Helical" evidence="7">
    <location>
        <begin position="104"/>
        <end position="125"/>
    </location>
</feature>
<evidence type="ECO:0000313" key="8">
    <source>
        <dbReference type="EMBL" id="SER69232.1"/>
    </source>
</evidence>
<feature type="transmembrane region" description="Helical" evidence="7">
    <location>
        <begin position="468"/>
        <end position="499"/>
    </location>
</feature>
<evidence type="ECO:0000256" key="1">
    <source>
        <dbReference type="ARBA" id="ARBA00004651"/>
    </source>
</evidence>
<keyword evidence="9" id="KW-1185">Reference proteome</keyword>
<dbReference type="EMBL" id="FOFD01000007">
    <property type="protein sequence ID" value="SER69232.1"/>
    <property type="molecule type" value="Genomic_DNA"/>
</dbReference>
<dbReference type="PANTHER" id="PTHR30003">
    <property type="entry name" value="L-LACTATE PERMEASE"/>
    <property type="match status" value="1"/>
</dbReference>
<accession>A0A1H9R919</accession>
<feature type="transmembrane region" description="Helical" evidence="7">
    <location>
        <begin position="204"/>
        <end position="224"/>
    </location>
</feature>
<dbReference type="Pfam" id="PF02652">
    <property type="entry name" value="Lactate_perm"/>
    <property type="match status" value="1"/>
</dbReference>
<keyword evidence="4 7" id="KW-0812">Transmembrane</keyword>
<feature type="transmembrane region" description="Helical" evidence="7">
    <location>
        <begin position="364"/>
        <end position="385"/>
    </location>
</feature>